<evidence type="ECO:0000313" key="2">
    <source>
        <dbReference type="Proteomes" id="UP001150217"/>
    </source>
</evidence>
<name>A0ABQ8VNE1_9AGAR</name>
<accession>A0ABQ8VNE1</accession>
<comment type="caution">
    <text evidence="1">The sequence shown here is derived from an EMBL/GenBank/DDBJ whole genome shotgun (WGS) entry which is preliminary data.</text>
</comment>
<gene>
    <name evidence="1" type="ORF">C8R41DRAFT_820028</name>
</gene>
<evidence type="ECO:0000313" key="1">
    <source>
        <dbReference type="EMBL" id="KAJ4497902.1"/>
    </source>
</evidence>
<keyword evidence="2" id="KW-1185">Reference proteome</keyword>
<dbReference type="EMBL" id="JANVFT010000018">
    <property type="protein sequence ID" value="KAJ4497902.1"/>
    <property type="molecule type" value="Genomic_DNA"/>
</dbReference>
<organism evidence="1 2">
    <name type="scientific">Lentinula lateritia</name>
    <dbReference type="NCBI Taxonomy" id="40482"/>
    <lineage>
        <taxon>Eukaryota</taxon>
        <taxon>Fungi</taxon>
        <taxon>Dikarya</taxon>
        <taxon>Basidiomycota</taxon>
        <taxon>Agaricomycotina</taxon>
        <taxon>Agaricomycetes</taxon>
        <taxon>Agaricomycetidae</taxon>
        <taxon>Agaricales</taxon>
        <taxon>Marasmiineae</taxon>
        <taxon>Omphalotaceae</taxon>
        <taxon>Lentinula</taxon>
    </lineage>
</organism>
<protein>
    <submittedName>
        <fullName evidence="1">Uncharacterized protein</fullName>
    </submittedName>
</protein>
<proteinExistence type="predicted"/>
<sequence>MPPGYDEFLRVRRSTLISNGHSIVQGTRSAPQTLTSLSNISLNYHKMNHGKEIGHICDLRRTYVDTYTAKLL</sequence>
<reference evidence="1" key="1">
    <citation type="submission" date="2022-08" db="EMBL/GenBank/DDBJ databases">
        <title>A Global Phylogenomic Analysis of the Shiitake Genus Lentinula.</title>
        <authorList>
            <consortium name="DOE Joint Genome Institute"/>
            <person name="Sierra-Patev S."/>
            <person name="Min B."/>
            <person name="Naranjo-Ortiz M."/>
            <person name="Looney B."/>
            <person name="Konkel Z."/>
            <person name="Slot J.C."/>
            <person name="Sakamoto Y."/>
            <person name="Steenwyk J.L."/>
            <person name="Rokas A."/>
            <person name="Carro J."/>
            <person name="Camarero S."/>
            <person name="Ferreira P."/>
            <person name="Molpeceres G."/>
            <person name="Ruiz-Duenas F.J."/>
            <person name="Serrano A."/>
            <person name="Henrissat B."/>
            <person name="Drula E."/>
            <person name="Hughes K.W."/>
            <person name="Mata J.L."/>
            <person name="Ishikawa N.K."/>
            <person name="Vargas-Isla R."/>
            <person name="Ushijima S."/>
            <person name="Smith C.A."/>
            <person name="Ahrendt S."/>
            <person name="Andreopoulos W."/>
            <person name="He G."/>
            <person name="Labutti K."/>
            <person name="Lipzen A."/>
            <person name="Ng V."/>
            <person name="Riley R."/>
            <person name="Sandor L."/>
            <person name="Barry K."/>
            <person name="Martinez A.T."/>
            <person name="Xiao Y."/>
            <person name="Gibbons J.G."/>
            <person name="Terashima K."/>
            <person name="Grigoriev I.V."/>
            <person name="Hibbett D.S."/>
        </authorList>
    </citation>
    <scope>NUCLEOTIDE SEQUENCE</scope>
    <source>
        <strain evidence="1">RHP3577 ss4</strain>
    </source>
</reference>
<dbReference type="Proteomes" id="UP001150217">
    <property type="component" value="Unassembled WGS sequence"/>
</dbReference>